<dbReference type="GO" id="GO:0008270">
    <property type="term" value="F:zinc ion binding"/>
    <property type="evidence" value="ECO:0007669"/>
    <property type="project" value="UniProtKB-KW"/>
</dbReference>
<dbReference type="GO" id="GO:0016020">
    <property type="term" value="C:membrane"/>
    <property type="evidence" value="ECO:0007669"/>
    <property type="project" value="UniProtKB-SubCell"/>
</dbReference>
<evidence type="ECO:0000256" key="3">
    <source>
        <dbReference type="ARBA" id="ARBA00022679"/>
    </source>
</evidence>
<evidence type="ECO:0000256" key="9">
    <source>
        <dbReference type="ARBA" id="ARBA00022989"/>
    </source>
</evidence>
<evidence type="ECO:0000256" key="12">
    <source>
        <dbReference type="SAM" id="MobiDB-lite"/>
    </source>
</evidence>
<feature type="compositionally biased region" description="Polar residues" evidence="12">
    <location>
        <begin position="246"/>
        <end position="263"/>
    </location>
</feature>
<evidence type="ECO:0000313" key="16">
    <source>
        <dbReference type="Proteomes" id="UP000288859"/>
    </source>
</evidence>
<dbReference type="GO" id="GO:0016740">
    <property type="term" value="F:transferase activity"/>
    <property type="evidence" value="ECO:0007669"/>
    <property type="project" value="UniProtKB-KW"/>
</dbReference>
<dbReference type="SUPFAM" id="SSF57850">
    <property type="entry name" value="RING/U-box"/>
    <property type="match status" value="1"/>
</dbReference>
<dbReference type="Proteomes" id="UP000288859">
    <property type="component" value="Unassembled WGS sequence"/>
</dbReference>
<accession>A0A438MZX9</accession>
<evidence type="ECO:0000256" key="1">
    <source>
        <dbReference type="ARBA" id="ARBA00004167"/>
    </source>
</evidence>
<feature type="transmembrane region" description="Helical" evidence="13">
    <location>
        <begin position="12"/>
        <end position="31"/>
    </location>
</feature>
<dbReference type="Pfam" id="PF13639">
    <property type="entry name" value="zf-RING_2"/>
    <property type="match status" value="1"/>
</dbReference>
<comment type="pathway">
    <text evidence="2">Protein modification; protein ubiquitination.</text>
</comment>
<dbReference type="EMBL" id="NAJM01000033">
    <property type="protein sequence ID" value="RVX68995.1"/>
    <property type="molecule type" value="Genomic_DNA"/>
</dbReference>
<evidence type="ECO:0000256" key="11">
    <source>
        <dbReference type="PROSITE-ProRule" id="PRU00175"/>
    </source>
</evidence>
<dbReference type="AlphaFoldDB" id="A0A438MZX9"/>
<dbReference type="InterPro" id="IPR013083">
    <property type="entry name" value="Znf_RING/FYVE/PHD"/>
</dbReference>
<evidence type="ECO:0000256" key="13">
    <source>
        <dbReference type="SAM" id="Phobius"/>
    </source>
</evidence>
<protein>
    <recommendedName>
        <fullName evidence="14">RING-type domain-containing protein</fullName>
    </recommendedName>
</protein>
<dbReference type="Gene3D" id="3.30.40.10">
    <property type="entry name" value="Zinc/RING finger domain, C3HC4 (zinc finger)"/>
    <property type="match status" value="1"/>
</dbReference>
<keyword evidence="9 13" id="KW-1133">Transmembrane helix</keyword>
<evidence type="ECO:0000259" key="14">
    <source>
        <dbReference type="PROSITE" id="PS50089"/>
    </source>
</evidence>
<keyword evidence="6 11" id="KW-0863">Zinc-finger</keyword>
<dbReference type="PROSITE" id="PS50089">
    <property type="entry name" value="ZF_RING_2"/>
    <property type="match status" value="1"/>
</dbReference>
<evidence type="ECO:0000256" key="10">
    <source>
        <dbReference type="ARBA" id="ARBA00023136"/>
    </source>
</evidence>
<dbReference type="PANTHER" id="PTHR45768">
    <property type="entry name" value="E3 UBIQUITIN-PROTEIN LIGASE RNF13-LIKE"/>
    <property type="match status" value="1"/>
</dbReference>
<evidence type="ECO:0000256" key="5">
    <source>
        <dbReference type="ARBA" id="ARBA00022723"/>
    </source>
</evidence>
<evidence type="ECO:0000256" key="4">
    <source>
        <dbReference type="ARBA" id="ARBA00022692"/>
    </source>
</evidence>
<comment type="subcellular location">
    <subcellularLocation>
        <location evidence="1">Membrane</location>
        <topology evidence="1">Single-pass membrane protein</topology>
    </subcellularLocation>
</comment>
<keyword evidence="7" id="KW-0833">Ubl conjugation pathway</keyword>
<evidence type="ECO:0000256" key="7">
    <source>
        <dbReference type="ARBA" id="ARBA00022786"/>
    </source>
</evidence>
<name>A0A438MZX9_EXOME</name>
<keyword evidence="4 13" id="KW-0812">Transmembrane</keyword>
<dbReference type="VEuPathDB" id="FungiDB:PV10_00405"/>
<organism evidence="15 16">
    <name type="scientific">Exophiala mesophila</name>
    <name type="common">Black yeast-like fungus</name>
    <dbReference type="NCBI Taxonomy" id="212818"/>
    <lineage>
        <taxon>Eukaryota</taxon>
        <taxon>Fungi</taxon>
        <taxon>Dikarya</taxon>
        <taxon>Ascomycota</taxon>
        <taxon>Pezizomycotina</taxon>
        <taxon>Eurotiomycetes</taxon>
        <taxon>Chaetothyriomycetidae</taxon>
        <taxon>Chaetothyriales</taxon>
        <taxon>Herpotrichiellaceae</taxon>
        <taxon>Exophiala</taxon>
    </lineage>
</organism>
<comment type="caution">
    <text evidence="15">The sequence shown here is derived from an EMBL/GenBank/DDBJ whole genome shotgun (WGS) entry which is preliminary data.</text>
</comment>
<keyword evidence="8" id="KW-0862">Zinc</keyword>
<evidence type="ECO:0000313" key="15">
    <source>
        <dbReference type="EMBL" id="RVX68995.1"/>
    </source>
</evidence>
<reference evidence="15 16" key="1">
    <citation type="submission" date="2017-03" db="EMBL/GenBank/DDBJ databases">
        <title>Genomes of endolithic fungi from Antarctica.</title>
        <authorList>
            <person name="Coleine C."/>
            <person name="Masonjones S."/>
            <person name="Stajich J.E."/>
        </authorList>
    </citation>
    <scope>NUCLEOTIDE SEQUENCE [LARGE SCALE GENOMIC DNA]</scope>
    <source>
        <strain evidence="15 16">CCFEE 6314</strain>
    </source>
</reference>
<dbReference type="PANTHER" id="PTHR45768:SF61">
    <property type="entry name" value="RING-H2 FINGER PROTEIN ATL18"/>
    <property type="match status" value="1"/>
</dbReference>
<gene>
    <name evidence="15" type="ORF">B0A52_08062</name>
</gene>
<keyword evidence="5" id="KW-0479">Metal-binding</keyword>
<dbReference type="SMART" id="SM00184">
    <property type="entry name" value="RING"/>
    <property type="match status" value="1"/>
</dbReference>
<keyword evidence="10 13" id="KW-0472">Membrane</keyword>
<evidence type="ECO:0000256" key="8">
    <source>
        <dbReference type="ARBA" id="ARBA00022833"/>
    </source>
</evidence>
<keyword evidence="3" id="KW-0808">Transferase</keyword>
<feature type="domain" description="RING-type" evidence="14">
    <location>
        <begin position="99"/>
        <end position="142"/>
    </location>
</feature>
<feature type="region of interest" description="Disordered" evidence="12">
    <location>
        <begin position="246"/>
        <end position="291"/>
    </location>
</feature>
<evidence type="ECO:0000256" key="2">
    <source>
        <dbReference type="ARBA" id="ARBA00004906"/>
    </source>
</evidence>
<dbReference type="InterPro" id="IPR001841">
    <property type="entry name" value="Znf_RING"/>
</dbReference>
<dbReference type="OrthoDB" id="21204at2759"/>
<sequence>MSDRISLESRWIFLITVFVIILAAGVVILVVQRRQRTLLSLRIARGEVDLEDLGIKRLHIPQDVVDKLPKYTYTSKAEGVPATAGEAPTRQVPFSQLTCPICLDNFIHCETTIRELPCQHIFHPECIDLFLRGNSSLCPMCKKSAFPQGYCPVNVTNLMVRRERLIRRMRQQNQEGSPTPIPAVGAIQRQVEMLSAPSAPAAMVDNSSIHGFGACNGDAEMISMIGTGGRTITHTAIAMYHSQKGGTATATADSQAQPQTQDTSIEEVPAETPSRGTNPKGAWLRECLARK</sequence>
<proteinExistence type="predicted"/>
<evidence type="ECO:0000256" key="6">
    <source>
        <dbReference type="ARBA" id="ARBA00022771"/>
    </source>
</evidence>